<evidence type="ECO:0000313" key="8">
    <source>
        <dbReference type="EMBL" id="PIR41534.1"/>
    </source>
</evidence>
<dbReference type="InterPro" id="IPR001497">
    <property type="entry name" value="MethylDNA_cys_MeTrfase_AS"/>
</dbReference>
<keyword evidence="2 8" id="KW-0489">Methyltransferase</keyword>
<dbReference type="NCBIfam" id="TIGR00589">
    <property type="entry name" value="ogt"/>
    <property type="match status" value="1"/>
</dbReference>
<dbReference type="EMBL" id="PCXO01000004">
    <property type="protein sequence ID" value="PIR41534.1"/>
    <property type="molecule type" value="Genomic_DNA"/>
</dbReference>
<keyword evidence="3 8" id="KW-0808">Transferase</keyword>
<comment type="caution">
    <text evidence="8">The sequence shown here is derived from an EMBL/GenBank/DDBJ whole genome shotgun (WGS) entry which is preliminary data.</text>
</comment>
<dbReference type="Gene3D" id="1.10.10.10">
    <property type="entry name" value="Winged helix-like DNA-binding domain superfamily/Winged helix DNA-binding domain"/>
    <property type="match status" value="1"/>
</dbReference>
<dbReference type="PANTHER" id="PTHR10815">
    <property type="entry name" value="METHYLATED-DNA--PROTEIN-CYSTEINE METHYLTRANSFERASE"/>
    <property type="match status" value="1"/>
</dbReference>
<evidence type="ECO:0000259" key="7">
    <source>
        <dbReference type="Pfam" id="PF01035"/>
    </source>
</evidence>
<dbReference type="InterPro" id="IPR036388">
    <property type="entry name" value="WH-like_DNA-bd_sf"/>
</dbReference>
<gene>
    <name evidence="8" type="ORF">COV31_00290</name>
</gene>
<proteinExistence type="predicted"/>
<reference evidence="8 9" key="1">
    <citation type="submission" date="2017-09" db="EMBL/GenBank/DDBJ databases">
        <title>Depth-based differentiation of microbial function through sediment-hosted aquifers and enrichment of novel symbionts in the deep terrestrial subsurface.</title>
        <authorList>
            <person name="Probst A.J."/>
            <person name="Ladd B."/>
            <person name="Jarett J.K."/>
            <person name="Geller-Mcgrath D.E."/>
            <person name="Sieber C.M."/>
            <person name="Emerson J.B."/>
            <person name="Anantharaman K."/>
            <person name="Thomas B.C."/>
            <person name="Malmstrom R."/>
            <person name="Stieglmeier M."/>
            <person name="Klingl A."/>
            <person name="Woyke T."/>
            <person name="Ryan C.M."/>
            <person name="Banfield J.F."/>
        </authorList>
    </citation>
    <scope>NUCLEOTIDE SEQUENCE [LARGE SCALE GENOMIC DNA]</scope>
    <source>
        <strain evidence="8">CG10_big_fil_rev_8_21_14_0_10_46_23</strain>
    </source>
</reference>
<dbReference type="CDD" id="cd06445">
    <property type="entry name" value="ATase"/>
    <property type="match status" value="1"/>
</dbReference>
<dbReference type="PANTHER" id="PTHR10815:SF13">
    <property type="entry name" value="METHYLATED-DNA--PROTEIN-CYSTEINE METHYLTRANSFERASE"/>
    <property type="match status" value="1"/>
</dbReference>
<keyword evidence="4" id="KW-0227">DNA damage</keyword>
<dbReference type="PROSITE" id="PS00374">
    <property type="entry name" value="MGMT"/>
    <property type="match status" value="1"/>
</dbReference>
<dbReference type="Pfam" id="PF01035">
    <property type="entry name" value="DNA_binding_1"/>
    <property type="match status" value="1"/>
</dbReference>
<dbReference type="SUPFAM" id="SSF46767">
    <property type="entry name" value="Methylated DNA-protein cysteine methyltransferase, C-terminal domain"/>
    <property type="match status" value="1"/>
</dbReference>
<comment type="catalytic activity">
    <reaction evidence="6">
        <text>a 6-O-methyl-2'-deoxyguanosine in DNA + L-cysteinyl-[protein] = S-methyl-L-cysteinyl-[protein] + a 2'-deoxyguanosine in DNA</text>
        <dbReference type="Rhea" id="RHEA:24000"/>
        <dbReference type="Rhea" id="RHEA-COMP:10131"/>
        <dbReference type="Rhea" id="RHEA-COMP:10132"/>
        <dbReference type="Rhea" id="RHEA-COMP:11367"/>
        <dbReference type="Rhea" id="RHEA-COMP:11368"/>
        <dbReference type="ChEBI" id="CHEBI:29950"/>
        <dbReference type="ChEBI" id="CHEBI:82612"/>
        <dbReference type="ChEBI" id="CHEBI:85445"/>
        <dbReference type="ChEBI" id="CHEBI:85448"/>
        <dbReference type="EC" id="2.1.1.63"/>
    </reaction>
</comment>
<dbReference type="Proteomes" id="UP000230232">
    <property type="component" value="Unassembled WGS sequence"/>
</dbReference>
<evidence type="ECO:0000256" key="4">
    <source>
        <dbReference type="ARBA" id="ARBA00022763"/>
    </source>
</evidence>
<dbReference type="GO" id="GO:0003908">
    <property type="term" value="F:methylated-DNA-[protein]-cysteine S-methyltransferase activity"/>
    <property type="evidence" value="ECO:0007669"/>
    <property type="project" value="UniProtKB-EC"/>
</dbReference>
<evidence type="ECO:0000256" key="5">
    <source>
        <dbReference type="ARBA" id="ARBA00023204"/>
    </source>
</evidence>
<dbReference type="GO" id="GO:0032259">
    <property type="term" value="P:methylation"/>
    <property type="evidence" value="ECO:0007669"/>
    <property type="project" value="UniProtKB-KW"/>
</dbReference>
<sequence>MISFRDKVLKIVAQIPRGQVLTYGQVAGKAGNPRAGRAVGRIMNANRSAKIPCHRVVGAKGWLGGFNSGVVKKKRLLKEEGALV</sequence>
<evidence type="ECO:0000256" key="1">
    <source>
        <dbReference type="ARBA" id="ARBA00001286"/>
    </source>
</evidence>
<accession>A0A2H0R680</accession>
<evidence type="ECO:0000256" key="3">
    <source>
        <dbReference type="ARBA" id="ARBA00022679"/>
    </source>
</evidence>
<protein>
    <submittedName>
        <fullName evidence="8">6-O-methylguanine DNA methyltransferase</fullName>
    </submittedName>
</protein>
<name>A0A2H0R680_9BACT</name>
<feature type="domain" description="Methylated-DNA-[protein]-cysteine S-methyltransferase DNA binding" evidence="7">
    <location>
        <begin position="4"/>
        <end position="82"/>
    </location>
</feature>
<evidence type="ECO:0000256" key="2">
    <source>
        <dbReference type="ARBA" id="ARBA00022603"/>
    </source>
</evidence>
<comment type="catalytic activity">
    <reaction evidence="1">
        <text>a 4-O-methyl-thymidine in DNA + L-cysteinyl-[protein] = a thymidine in DNA + S-methyl-L-cysteinyl-[protein]</text>
        <dbReference type="Rhea" id="RHEA:53428"/>
        <dbReference type="Rhea" id="RHEA-COMP:10131"/>
        <dbReference type="Rhea" id="RHEA-COMP:10132"/>
        <dbReference type="Rhea" id="RHEA-COMP:13555"/>
        <dbReference type="Rhea" id="RHEA-COMP:13556"/>
        <dbReference type="ChEBI" id="CHEBI:29950"/>
        <dbReference type="ChEBI" id="CHEBI:82612"/>
        <dbReference type="ChEBI" id="CHEBI:137386"/>
        <dbReference type="ChEBI" id="CHEBI:137387"/>
        <dbReference type="EC" id="2.1.1.63"/>
    </reaction>
</comment>
<dbReference type="InterPro" id="IPR014048">
    <property type="entry name" value="MethylDNA_cys_MeTrfase_DNA-bd"/>
</dbReference>
<dbReference type="InterPro" id="IPR036217">
    <property type="entry name" value="MethylDNA_cys_MeTrfase_DNAb"/>
</dbReference>
<keyword evidence="5" id="KW-0234">DNA repair</keyword>
<evidence type="ECO:0000256" key="6">
    <source>
        <dbReference type="ARBA" id="ARBA00049348"/>
    </source>
</evidence>
<evidence type="ECO:0000313" key="9">
    <source>
        <dbReference type="Proteomes" id="UP000230232"/>
    </source>
</evidence>
<dbReference type="AlphaFoldDB" id="A0A2H0R680"/>
<dbReference type="GO" id="GO:0006281">
    <property type="term" value="P:DNA repair"/>
    <property type="evidence" value="ECO:0007669"/>
    <property type="project" value="UniProtKB-KW"/>
</dbReference>
<organism evidence="8 9">
    <name type="scientific">Candidatus Yanofskybacteria bacterium CG10_big_fil_rev_8_21_14_0_10_46_23</name>
    <dbReference type="NCBI Taxonomy" id="1975098"/>
    <lineage>
        <taxon>Bacteria</taxon>
        <taxon>Candidatus Yanofskyibacteriota</taxon>
    </lineage>
</organism>